<feature type="domain" description="Transposase IS200-like" evidence="1">
    <location>
        <begin position="11"/>
        <end position="129"/>
    </location>
</feature>
<protein>
    <submittedName>
        <fullName evidence="2">IS200/IS605 family transposase</fullName>
    </submittedName>
</protein>
<dbReference type="SUPFAM" id="SSF143422">
    <property type="entry name" value="Transposase IS200-like"/>
    <property type="match status" value="1"/>
</dbReference>
<accession>A0ABT1N8S6</accession>
<dbReference type="NCBIfam" id="NF033573">
    <property type="entry name" value="transpos_IS200"/>
    <property type="match status" value="1"/>
</dbReference>
<dbReference type="EMBL" id="JANEYT010000118">
    <property type="protein sequence ID" value="MCQ1061160.1"/>
    <property type="molecule type" value="Genomic_DNA"/>
</dbReference>
<dbReference type="PANTHER" id="PTHR33360:SF2">
    <property type="entry name" value="TRANSPOSASE FOR INSERTION SEQUENCE ELEMENT IS200"/>
    <property type="match status" value="1"/>
</dbReference>
<gene>
    <name evidence="2" type="primary">tnpA</name>
    <name evidence="2" type="ORF">NHN17_24275</name>
</gene>
<reference evidence="2 3" key="1">
    <citation type="submission" date="2022-07" db="EMBL/GenBank/DDBJ databases">
        <title>Photobacterium pectinilyticum sp. nov., a marine bacterium isolated from surface seawater of Qingdao offshore.</title>
        <authorList>
            <person name="Wang X."/>
        </authorList>
    </citation>
    <scope>NUCLEOTIDE SEQUENCE [LARGE SCALE GENOMIC DNA]</scope>
    <source>
        <strain evidence="2 3">ZSDE20</strain>
    </source>
</reference>
<dbReference type="RefSeq" id="WP_255045259.1">
    <property type="nucleotide sequence ID" value="NZ_JANEYT010000118.1"/>
</dbReference>
<evidence type="ECO:0000313" key="3">
    <source>
        <dbReference type="Proteomes" id="UP001524460"/>
    </source>
</evidence>
<sequence>MRDYKSLSHTRWDCKYHVVFIPKKRQKLIYGAIRKHLSSTFHELANRKGIKIEEGHLMKDHVHMCISVPPKYSVSNVVGYLKGKSAISIAKKFRGRQRNFNGEHFWARGYFVSTVCLDEDTVLEYILNQEQEDEHRDQLKFGI</sequence>
<dbReference type="Gene3D" id="3.30.70.1290">
    <property type="entry name" value="Transposase IS200-like"/>
    <property type="match status" value="1"/>
</dbReference>
<dbReference type="Pfam" id="PF01797">
    <property type="entry name" value="Y1_Tnp"/>
    <property type="match status" value="1"/>
</dbReference>
<dbReference type="PANTHER" id="PTHR33360">
    <property type="entry name" value="TRANSPOSASE FOR INSERTION SEQUENCE ELEMENT IS200"/>
    <property type="match status" value="1"/>
</dbReference>
<dbReference type="SMART" id="SM01321">
    <property type="entry name" value="Y1_Tnp"/>
    <property type="match status" value="1"/>
</dbReference>
<comment type="caution">
    <text evidence="2">The sequence shown here is derived from an EMBL/GenBank/DDBJ whole genome shotgun (WGS) entry which is preliminary data.</text>
</comment>
<evidence type="ECO:0000313" key="2">
    <source>
        <dbReference type="EMBL" id="MCQ1061160.1"/>
    </source>
</evidence>
<keyword evidence="3" id="KW-1185">Reference proteome</keyword>
<dbReference type="InterPro" id="IPR002686">
    <property type="entry name" value="Transposase_17"/>
</dbReference>
<proteinExistence type="predicted"/>
<dbReference type="Proteomes" id="UP001524460">
    <property type="component" value="Unassembled WGS sequence"/>
</dbReference>
<dbReference type="InterPro" id="IPR036515">
    <property type="entry name" value="Transposase_17_sf"/>
</dbReference>
<organism evidence="2 3">
    <name type="scientific">Photobacterium pectinilyticum</name>
    <dbReference type="NCBI Taxonomy" id="2906793"/>
    <lineage>
        <taxon>Bacteria</taxon>
        <taxon>Pseudomonadati</taxon>
        <taxon>Pseudomonadota</taxon>
        <taxon>Gammaproteobacteria</taxon>
        <taxon>Vibrionales</taxon>
        <taxon>Vibrionaceae</taxon>
        <taxon>Photobacterium</taxon>
    </lineage>
</organism>
<evidence type="ECO:0000259" key="1">
    <source>
        <dbReference type="SMART" id="SM01321"/>
    </source>
</evidence>
<name>A0ABT1N8S6_9GAMM</name>